<reference evidence="1" key="1">
    <citation type="journal article" date="2014" name="Int. J. Syst. Evol. Microbiol.">
        <title>Complete genome sequence of Corynebacterium casei LMG S-19264T (=DSM 44701T), isolated from a smear-ripened cheese.</title>
        <authorList>
            <consortium name="US DOE Joint Genome Institute (JGI-PGF)"/>
            <person name="Walter F."/>
            <person name="Albersmeier A."/>
            <person name="Kalinowski J."/>
            <person name="Ruckert C."/>
        </authorList>
    </citation>
    <scope>NUCLEOTIDE SEQUENCE</scope>
    <source>
        <strain evidence="1">JCM 17251</strain>
    </source>
</reference>
<evidence type="ECO:0000313" key="2">
    <source>
        <dbReference type="Proteomes" id="UP000624041"/>
    </source>
</evidence>
<name>A0A917XSR3_9BACI</name>
<accession>A0A917XSR3</accession>
<dbReference type="Gene3D" id="3.30.70.1120">
    <property type="entry name" value="TT1725-like"/>
    <property type="match status" value="1"/>
</dbReference>
<dbReference type="InterPro" id="IPR007546">
    <property type="entry name" value="DUF503"/>
</dbReference>
<keyword evidence="2" id="KW-1185">Reference proteome</keyword>
<organism evidence="1 2">
    <name type="scientific">Oceanobacillus indicireducens</name>
    <dbReference type="NCBI Taxonomy" id="1004261"/>
    <lineage>
        <taxon>Bacteria</taxon>
        <taxon>Bacillati</taxon>
        <taxon>Bacillota</taxon>
        <taxon>Bacilli</taxon>
        <taxon>Bacillales</taxon>
        <taxon>Bacillaceae</taxon>
        <taxon>Oceanobacillus</taxon>
    </lineage>
</organism>
<evidence type="ECO:0008006" key="3">
    <source>
        <dbReference type="Google" id="ProtNLM"/>
    </source>
</evidence>
<dbReference type="Pfam" id="PF04456">
    <property type="entry name" value="DUF503"/>
    <property type="match status" value="1"/>
</dbReference>
<dbReference type="InterPro" id="IPR036746">
    <property type="entry name" value="TT1725-like_sf"/>
</dbReference>
<dbReference type="RefSeq" id="WP_188855753.1">
    <property type="nucleotide sequence ID" value="NZ_BMOS01000001.1"/>
</dbReference>
<dbReference type="AlphaFoldDB" id="A0A917XSR3"/>
<dbReference type="EMBL" id="BMOS01000001">
    <property type="protein sequence ID" value="GGN49915.1"/>
    <property type="molecule type" value="Genomic_DNA"/>
</dbReference>
<gene>
    <name evidence="1" type="ORF">GCM10007971_03020</name>
</gene>
<proteinExistence type="predicted"/>
<dbReference type="SUPFAM" id="SSF103007">
    <property type="entry name" value="Hypothetical protein TT1725"/>
    <property type="match status" value="1"/>
</dbReference>
<protein>
    <recommendedName>
        <fullName evidence="3">DUF503 domain-containing protein</fullName>
    </recommendedName>
</protein>
<evidence type="ECO:0000313" key="1">
    <source>
        <dbReference type="EMBL" id="GGN49915.1"/>
    </source>
</evidence>
<reference evidence="1" key="2">
    <citation type="submission" date="2020-09" db="EMBL/GenBank/DDBJ databases">
        <authorList>
            <person name="Sun Q."/>
            <person name="Ohkuma M."/>
        </authorList>
    </citation>
    <scope>NUCLEOTIDE SEQUENCE</scope>
    <source>
        <strain evidence="1">JCM 17251</strain>
    </source>
</reference>
<comment type="caution">
    <text evidence="1">The sequence shown here is derived from an EMBL/GenBank/DDBJ whole genome shotgun (WGS) entry which is preliminary data.</text>
</comment>
<dbReference type="PANTHER" id="PTHR36441">
    <property type="entry name" value="HYPOTHETICAL CYTOSOLIC PROTEIN"/>
    <property type="match status" value="1"/>
</dbReference>
<dbReference type="Proteomes" id="UP000624041">
    <property type="component" value="Unassembled WGS sequence"/>
</dbReference>
<dbReference type="PANTHER" id="PTHR36441:SF1">
    <property type="entry name" value="DUF503 DOMAIN-CONTAINING PROTEIN"/>
    <property type="match status" value="1"/>
</dbReference>
<sequence>MILYAEIECFFYEGNSLKAKRSLLKRIFAKLTKDFNVAVAELEYQDLWQRTKFGVVTVSASTVHAEKVIQQVLRVVDQYPELERTLTTVEER</sequence>